<name>A0A4Q0VJJ8_9LACO</name>
<protein>
    <submittedName>
        <fullName evidence="2">NUDIX domain-containing protein</fullName>
    </submittedName>
</protein>
<keyword evidence="3" id="KW-1185">Reference proteome</keyword>
<organism evidence="2 3">
    <name type="scientific">Levilactobacillus suantsaii</name>
    <dbReference type="NCBI Taxonomy" id="2292255"/>
    <lineage>
        <taxon>Bacteria</taxon>
        <taxon>Bacillati</taxon>
        <taxon>Bacillota</taxon>
        <taxon>Bacilli</taxon>
        <taxon>Lactobacillales</taxon>
        <taxon>Lactobacillaceae</taxon>
        <taxon>Levilactobacillus</taxon>
    </lineage>
</organism>
<comment type="caution">
    <text evidence="2">The sequence shown here is derived from an EMBL/GenBank/DDBJ whole genome shotgun (WGS) entry which is preliminary data.</text>
</comment>
<dbReference type="SUPFAM" id="SSF55811">
    <property type="entry name" value="Nudix"/>
    <property type="match status" value="1"/>
</dbReference>
<dbReference type="Pfam" id="PF00293">
    <property type="entry name" value="NUDIX"/>
    <property type="match status" value="1"/>
</dbReference>
<dbReference type="GO" id="GO:0016787">
    <property type="term" value="F:hydrolase activity"/>
    <property type="evidence" value="ECO:0007669"/>
    <property type="project" value="UniProtKB-KW"/>
</dbReference>
<keyword evidence="1" id="KW-0378">Hydrolase</keyword>
<accession>A0A4Q0VJJ8</accession>
<proteinExistence type="predicted"/>
<dbReference type="InterPro" id="IPR020084">
    <property type="entry name" value="NUDIX_hydrolase_CS"/>
</dbReference>
<dbReference type="PROSITE" id="PS51462">
    <property type="entry name" value="NUDIX"/>
    <property type="match status" value="1"/>
</dbReference>
<reference evidence="2 3" key="1">
    <citation type="submission" date="2018-08" db="EMBL/GenBank/DDBJ databases">
        <title>Lactobacillus suantsai sp. nov., isolated from traditional fermented suan-tsai in Taiwan.</title>
        <authorList>
            <person name="Huang C.-H."/>
        </authorList>
    </citation>
    <scope>NUCLEOTIDE SEQUENCE [LARGE SCALE GENOMIC DNA]</scope>
    <source>
        <strain evidence="2 3">BCRC 12945</strain>
    </source>
</reference>
<dbReference type="PANTHER" id="PTHR10885:SF0">
    <property type="entry name" value="ISOPENTENYL-DIPHOSPHATE DELTA-ISOMERASE"/>
    <property type="match status" value="1"/>
</dbReference>
<evidence type="ECO:0000313" key="3">
    <source>
        <dbReference type="Proteomes" id="UP000290602"/>
    </source>
</evidence>
<evidence type="ECO:0000313" key="2">
    <source>
        <dbReference type="EMBL" id="RXI78292.1"/>
    </source>
</evidence>
<dbReference type="RefSeq" id="WP_129032721.1">
    <property type="nucleotide sequence ID" value="NZ_CP059603.1"/>
</dbReference>
<dbReference type="AlphaFoldDB" id="A0A4Q0VJJ8"/>
<dbReference type="Proteomes" id="UP000290602">
    <property type="component" value="Unassembled WGS sequence"/>
</dbReference>
<dbReference type="InterPro" id="IPR015797">
    <property type="entry name" value="NUDIX_hydrolase-like_dom_sf"/>
</dbReference>
<dbReference type="InterPro" id="IPR000086">
    <property type="entry name" value="NUDIX_hydrolase_dom"/>
</dbReference>
<dbReference type="CDD" id="cd04693">
    <property type="entry name" value="NUDIX_Hydrolase"/>
    <property type="match status" value="1"/>
</dbReference>
<gene>
    <name evidence="2" type="ORF">DXH47_07425</name>
</gene>
<dbReference type="PANTHER" id="PTHR10885">
    <property type="entry name" value="ISOPENTENYL-DIPHOSPHATE DELTA-ISOMERASE"/>
    <property type="match status" value="1"/>
</dbReference>
<dbReference type="Gene3D" id="3.90.79.10">
    <property type="entry name" value="Nucleoside Triphosphate Pyrophosphohydrolase"/>
    <property type="match status" value="1"/>
</dbReference>
<evidence type="ECO:0000256" key="1">
    <source>
        <dbReference type="ARBA" id="ARBA00022801"/>
    </source>
</evidence>
<dbReference type="PROSITE" id="PS00893">
    <property type="entry name" value="NUDIX_BOX"/>
    <property type="match status" value="1"/>
</dbReference>
<dbReference type="EMBL" id="QXIL01000013">
    <property type="protein sequence ID" value="RXI78292.1"/>
    <property type="molecule type" value="Genomic_DNA"/>
</dbReference>
<dbReference type="OrthoDB" id="9786032at2"/>
<sequence>MPADQLNEIWDLYNYQLQLVGHQRRASPVKPGRYHLVVNAFLFNPAGQVLLQQRSPNKLYFPGYWDTNAGGSVRTGETIEQAMQRELAEELGVHYRLTPSANYRIVPHSHWIDAWFALKTTHQVTDFTLQKAELQRVAYFDVPQAVTQLQQPGFNSYRLELHQAWTHLHRLRPTTTVV</sequence>